<dbReference type="GO" id="GO:0003676">
    <property type="term" value="F:nucleic acid binding"/>
    <property type="evidence" value="ECO:0007669"/>
    <property type="project" value="InterPro"/>
</dbReference>
<dbReference type="GO" id="GO:0016887">
    <property type="term" value="F:ATP hydrolysis activity"/>
    <property type="evidence" value="ECO:0007669"/>
    <property type="project" value="RHEA"/>
</dbReference>
<feature type="compositionally biased region" description="Low complexity" evidence="12">
    <location>
        <begin position="415"/>
        <end position="427"/>
    </location>
</feature>
<dbReference type="HOGENOM" id="CLU_003041_28_3_7"/>
<dbReference type="PROSITE" id="PS51194">
    <property type="entry name" value="HELICASE_CTER"/>
    <property type="match status" value="1"/>
</dbReference>
<dbReference type="InterPro" id="IPR050079">
    <property type="entry name" value="DEAD_box_RNA_helicase"/>
</dbReference>
<evidence type="ECO:0000256" key="9">
    <source>
        <dbReference type="ARBA" id="ARBA00074363"/>
    </source>
</evidence>
<dbReference type="GO" id="GO:0009266">
    <property type="term" value="P:response to temperature stimulus"/>
    <property type="evidence" value="ECO:0007669"/>
    <property type="project" value="UniProtKB-ARBA"/>
</dbReference>
<dbReference type="SMART" id="SM00490">
    <property type="entry name" value="HELICc"/>
    <property type="match status" value="1"/>
</dbReference>
<evidence type="ECO:0000259" key="14">
    <source>
        <dbReference type="PROSITE" id="PS51194"/>
    </source>
</evidence>
<feature type="short sequence motif" description="Q motif" evidence="10">
    <location>
        <begin position="18"/>
        <end position="46"/>
    </location>
</feature>
<evidence type="ECO:0000259" key="15">
    <source>
        <dbReference type="PROSITE" id="PS51195"/>
    </source>
</evidence>
<evidence type="ECO:0000256" key="6">
    <source>
        <dbReference type="ARBA" id="ARBA00022840"/>
    </source>
</evidence>
<dbReference type="GO" id="GO:0042255">
    <property type="term" value="P:ribosome assembly"/>
    <property type="evidence" value="ECO:0007669"/>
    <property type="project" value="UniProtKB-ARBA"/>
</dbReference>
<dbReference type="Pfam" id="PF00271">
    <property type="entry name" value="Helicase_C"/>
    <property type="match status" value="1"/>
</dbReference>
<keyword evidence="6 11" id="KW-0067">ATP-binding</keyword>
<dbReference type="InterPro" id="IPR000629">
    <property type="entry name" value="RNA-helicase_DEAD-box_CS"/>
</dbReference>
<evidence type="ECO:0000256" key="3">
    <source>
        <dbReference type="ARBA" id="ARBA00022741"/>
    </source>
</evidence>
<dbReference type="PROSITE" id="PS51195">
    <property type="entry name" value="Q_MOTIF"/>
    <property type="match status" value="1"/>
</dbReference>
<protein>
    <recommendedName>
        <fullName evidence="9">DEAD-box ATP-dependent RNA helicase RhpA</fullName>
        <ecNumber evidence="1">3.6.4.13</ecNumber>
    </recommendedName>
</protein>
<dbReference type="SMART" id="SM00487">
    <property type="entry name" value="DEXDc"/>
    <property type="match status" value="1"/>
</dbReference>
<evidence type="ECO:0000259" key="13">
    <source>
        <dbReference type="PROSITE" id="PS51192"/>
    </source>
</evidence>
<dbReference type="FunFam" id="3.40.50.300:FF:000108">
    <property type="entry name" value="ATP-dependent RNA helicase RhlE"/>
    <property type="match status" value="1"/>
</dbReference>
<dbReference type="SUPFAM" id="SSF52540">
    <property type="entry name" value="P-loop containing nucleoside triphosphate hydrolases"/>
    <property type="match status" value="1"/>
</dbReference>
<dbReference type="Proteomes" id="UP000010808">
    <property type="component" value="Chromosome"/>
</dbReference>
<dbReference type="KEGG" id="dhy:DESAM_21540"/>
<proteinExistence type="inferred from homology"/>
<feature type="domain" description="Helicase C-terminal" evidence="14">
    <location>
        <begin position="248"/>
        <end position="392"/>
    </location>
</feature>
<keyword evidence="3 11" id="KW-0547">Nucleotide-binding</keyword>
<evidence type="ECO:0000256" key="4">
    <source>
        <dbReference type="ARBA" id="ARBA00022801"/>
    </source>
</evidence>
<evidence type="ECO:0000256" key="7">
    <source>
        <dbReference type="ARBA" id="ARBA00038437"/>
    </source>
</evidence>
<dbReference type="InterPro" id="IPR044742">
    <property type="entry name" value="DEAD/DEAH_RhlB"/>
</dbReference>
<evidence type="ECO:0000256" key="1">
    <source>
        <dbReference type="ARBA" id="ARBA00012552"/>
    </source>
</evidence>
<dbReference type="InterPro" id="IPR027417">
    <property type="entry name" value="P-loop_NTPase"/>
</dbReference>
<feature type="region of interest" description="Disordered" evidence="12">
    <location>
        <begin position="388"/>
        <end position="458"/>
    </location>
</feature>
<gene>
    <name evidence="16" type="primary">rhlE</name>
    <name evidence="16" type="ORF">DESAM_21540</name>
</gene>
<feature type="compositionally biased region" description="Low complexity" evidence="12">
    <location>
        <begin position="394"/>
        <end position="408"/>
    </location>
</feature>
<organism evidence="16 17">
    <name type="scientific">Maridesulfovibrio hydrothermalis AM13 = DSM 14728</name>
    <dbReference type="NCBI Taxonomy" id="1121451"/>
    <lineage>
        <taxon>Bacteria</taxon>
        <taxon>Pseudomonadati</taxon>
        <taxon>Thermodesulfobacteriota</taxon>
        <taxon>Desulfovibrionia</taxon>
        <taxon>Desulfovibrionales</taxon>
        <taxon>Desulfovibrionaceae</taxon>
        <taxon>Maridesulfovibrio</taxon>
    </lineage>
</organism>
<keyword evidence="17" id="KW-1185">Reference proteome</keyword>
<dbReference type="STRING" id="1121451.DESAM_21540"/>
<dbReference type="EC" id="3.6.4.13" evidence="1"/>
<evidence type="ECO:0000256" key="10">
    <source>
        <dbReference type="PROSITE-ProRule" id="PRU00552"/>
    </source>
</evidence>
<feature type="domain" description="Helicase ATP-binding" evidence="13">
    <location>
        <begin position="49"/>
        <end position="222"/>
    </location>
</feature>
<dbReference type="InterPro" id="IPR014001">
    <property type="entry name" value="Helicase_ATP-bd"/>
</dbReference>
<dbReference type="CDD" id="cd18787">
    <property type="entry name" value="SF2_C_DEAD"/>
    <property type="match status" value="1"/>
</dbReference>
<accession>L0RC71</accession>
<dbReference type="PROSITE" id="PS51192">
    <property type="entry name" value="HELICASE_ATP_BIND_1"/>
    <property type="match status" value="1"/>
</dbReference>
<feature type="compositionally biased region" description="Low complexity" evidence="12">
    <location>
        <begin position="436"/>
        <end position="448"/>
    </location>
</feature>
<feature type="domain" description="DEAD-box RNA helicase Q" evidence="15">
    <location>
        <begin position="18"/>
        <end position="46"/>
    </location>
</feature>
<evidence type="ECO:0000256" key="5">
    <source>
        <dbReference type="ARBA" id="ARBA00022806"/>
    </source>
</evidence>
<dbReference type="EMBL" id="FO203522">
    <property type="protein sequence ID" value="CCO23817.1"/>
    <property type="molecule type" value="Genomic_DNA"/>
</dbReference>
<dbReference type="InterPro" id="IPR014014">
    <property type="entry name" value="RNA_helicase_DEAD_Q_motif"/>
</dbReference>
<dbReference type="PATRIC" id="fig|1121451.3.peg.1779"/>
<evidence type="ECO:0000256" key="8">
    <source>
        <dbReference type="ARBA" id="ARBA00047984"/>
    </source>
</evidence>
<reference evidence="16 17" key="1">
    <citation type="submission" date="2012-10" db="EMBL/GenBank/DDBJ databases">
        <authorList>
            <person name="Genoscope - CEA"/>
        </authorList>
    </citation>
    <scope>NUCLEOTIDE SEQUENCE [LARGE SCALE GENOMIC DNA]</scope>
    <source>
        <strain evidence="17">AM13 / DSM 14728</strain>
    </source>
</reference>
<evidence type="ECO:0000256" key="11">
    <source>
        <dbReference type="RuleBase" id="RU000492"/>
    </source>
</evidence>
<dbReference type="PROSITE" id="PS00039">
    <property type="entry name" value="DEAD_ATP_HELICASE"/>
    <property type="match status" value="1"/>
</dbReference>
<evidence type="ECO:0000313" key="16">
    <source>
        <dbReference type="EMBL" id="CCO23817.1"/>
    </source>
</evidence>
<dbReference type="CDD" id="cd00268">
    <property type="entry name" value="DEADc"/>
    <property type="match status" value="1"/>
</dbReference>
<dbReference type="AlphaFoldDB" id="L0RC71"/>
<comment type="similarity">
    <text evidence="7 11">Belongs to the DEAD box helicase family.</text>
</comment>
<dbReference type="InterPro" id="IPR001650">
    <property type="entry name" value="Helicase_C-like"/>
</dbReference>
<dbReference type="PANTHER" id="PTHR47959:SF13">
    <property type="entry name" value="ATP-DEPENDENT RNA HELICASE RHLE"/>
    <property type="match status" value="1"/>
</dbReference>
<dbReference type="eggNOG" id="COG0513">
    <property type="taxonomic scope" value="Bacteria"/>
</dbReference>
<dbReference type="PANTHER" id="PTHR47959">
    <property type="entry name" value="ATP-DEPENDENT RNA HELICASE RHLE-RELATED"/>
    <property type="match status" value="1"/>
</dbReference>
<keyword evidence="4 11" id="KW-0378">Hydrolase</keyword>
<dbReference type="Gene3D" id="3.40.50.300">
    <property type="entry name" value="P-loop containing nucleotide triphosphate hydrolases"/>
    <property type="match status" value="2"/>
</dbReference>
<evidence type="ECO:0000256" key="12">
    <source>
        <dbReference type="SAM" id="MobiDB-lite"/>
    </source>
</evidence>
<comment type="catalytic activity">
    <reaction evidence="8">
        <text>ATP + H2O = ADP + phosphate + H(+)</text>
        <dbReference type="Rhea" id="RHEA:13065"/>
        <dbReference type="ChEBI" id="CHEBI:15377"/>
        <dbReference type="ChEBI" id="CHEBI:15378"/>
        <dbReference type="ChEBI" id="CHEBI:30616"/>
        <dbReference type="ChEBI" id="CHEBI:43474"/>
        <dbReference type="ChEBI" id="CHEBI:456216"/>
        <dbReference type="EC" id="3.6.4.13"/>
    </reaction>
</comment>
<evidence type="ECO:0000256" key="2">
    <source>
        <dbReference type="ARBA" id="ARBA00022490"/>
    </source>
</evidence>
<evidence type="ECO:0000313" key="17">
    <source>
        <dbReference type="Proteomes" id="UP000010808"/>
    </source>
</evidence>
<dbReference type="GO" id="GO:0005524">
    <property type="term" value="F:ATP binding"/>
    <property type="evidence" value="ECO:0007669"/>
    <property type="project" value="UniProtKB-KW"/>
</dbReference>
<keyword evidence="2" id="KW-0963">Cytoplasm</keyword>
<feature type="compositionally biased region" description="Basic residues" evidence="12">
    <location>
        <begin position="449"/>
        <end position="458"/>
    </location>
</feature>
<dbReference type="GO" id="GO:0005829">
    <property type="term" value="C:cytosol"/>
    <property type="evidence" value="ECO:0007669"/>
    <property type="project" value="TreeGrafter"/>
</dbReference>
<dbReference type="InterPro" id="IPR011545">
    <property type="entry name" value="DEAD/DEAH_box_helicase_dom"/>
</dbReference>
<dbReference type="Pfam" id="PF00270">
    <property type="entry name" value="DEAD"/>
    <property type="match status" value="1"/>
</dbReference>
<dbReference type="GO" id="GO:0003724">
    <property type="term" value="F:RNA helicase activity"/>
    <property type="evidence" value="ECO:0007669"/>
    <property type="project" value="UniProtKB-EC"/>
</dbReference>
<keyword evidence="5 11" id="KW-0347">Helicase</keyword>
<sequence length="458" mass="50031">MPSRATVRYSPFNIGFLVSFDIFSFDRRIVSGINSCGYTMPTPIQAQAIPEVLKGRDVMGLAQTGTGKTAAFALPILQRIIDSGASFRGPVRTLVLAPTRELALQIHENFITLGKQAGIRSAAVFGGVGATPQVRAANQATVIVACPGRLIDLLNQGLIKLNNVDTLVLDEADRMLDMGFLPDIKRIMAKLPAKRQNLLFSATMPSDIRELADKILVRPATVQVANTAPAKSVKHVFYPVSQHLKNDLLERVLDDTNYDSVLVFTRTKHKAKNLARKLSFRGHDATFLQGNMSQNQRQRALDGFRDGTFKVMVATDIAARGIDCERITHVINFDVPDTAETYTHRIGRTGRAGRSGSAFTFVTREDLKIMREVEKVIGSVVQTRELADFDYGRPNRNPAPKRPASSRPGGRGGQKRSFGGNKSSRNSEGGRRKSSGRPSSGKSSSGKPSSRRRSAGRA</sequence>
<name>L0RC71_9BACT</name>